<dbReference type="AlphaFoldDB" id="A0A173Z989"/>
<reference evidence="1 2" key="1">
    <citation type="submission" date="2015-09" db="EMBL/GenBank/DDBJ databases">
        <authorList>
            <consortium name="Pathogen Informatics"/>
        </authorList>
    </citation>
    <scope>NUCLEOTIDE SEQUENCE [LARGE SCALE GENOMIC DNA]</scope>
    <source>
        <strain evidence="1 2">2789STDY5834866</strain>
    </source>
</reference>
<evidence type="ECO:0000313" key="1">
    <source>
        <dbReference type="EMBL" id="CUN72982.1"/>
    </source>
</evidence>
<organism evidence="1 2">
    <name type="scientific">Coprococcus comes</name>
    <dbReference type="NCBI Taxonomy" id="410072"/>
    <lineage>
        <taxon>Bacteria</taxon>
        <taxon>Bacillati</taxon>
        <taxon>Bacillota</taxon>
        <taxon>Clostridia</taxon>
        <taxon>Lachnospirales</taxon>
        <taxon>Lachnospiraceae</taxon>
        <taxon>Coprococcus</taxon>
    </lineage>
</organism>
<evidence type="ECO:0000313" key="2">
    <source>
        <dbReference type="Proteomes" id="UP000095362"/>
    </source>
</evidence>
<dbReference type="RefSeq" id="WP_055260641.1">
    <property type="nucleotide sequence ID" value="NZ_CYZK01000003.1"/>
</dbReference>
<name>A0A173Z989_9FIRM</name>
<gene>
    <name evidence="1" type="ORF">ERS852481_00721</name>
</gene>
<protein>
    <recommendedName>
        <fullName evidence="3">Phage protein</fullName>
    </recommendedName>
</protein>
<proteinExistence type="predicted"/>
<evidence type="ECO:0008006" key="3">
    <source>
        <dbReference type="Google" id="ProtNLM"/>
    </source>
</evidence>
<accession>A0A173Z989</accession>
<dbReference type="Proteomes" id="UP000095362">
    <property type="component" value="Unassembled WGS sequence"/>
</dbReference>
<sequence length="246" mass="28131">MEGLKEAIEFITNLKEGSMDPKVLEINGNTYCNKNLTRYHYFPKADSLSVNTLTSIVDYIKGKPEELRDTMILHVISPTEVRLYSGLVDERNREELMKATAIVNEFQFDRYYDQERFLIELQANFIESDDLTVLKQVAGNIQSGTTANYDDDGVSQKTTIKSGIANKTDVIVPNPVKLRPYRTFAEIEQPQSSYVFRIQDSDRGPSFKLVEADGGLWKNATMKKIKEYLAYELAEELEKYNITIIA</sequence>
<dbReference type="EMBL" id="CYZK01000003">
    <property type="protein sequence ID" value="CUN72982.1"/>
    <property type="molecule type" value="Genomic_DNA"/>
</dbReference>